<name>A0A3D9SM82_9ACTN</name>
<dbReference type="GO" id="GO:0003677">
    <property type="term" value="F:DNA binding"/>
    <property type="evidence" value="ECO:0007669"/>
    <property type="project" value="UniProtKB-KW"/>
</dbReference>
<sequence length="382" mass="41873">MAVERWTWRQVCARRLERHGLAGPLKGGPVEVVAAMAGTHAQVMSAAELAIGLRSEDVTRQGVREALWGDRTLVKTFAARGTVHLVPSVDLPMWTGVLSGLPSGTNGLPDEARMSPEQTDEVIEAIGAILADEELTVDELTEALGERVGAWAVEPVMPAWHEMWPRWRQITHEAAARGALCFGPAKGRKVTYTNPHRWLPGFKPAEAEAADVELLKRYLWSYGPSTPARFAHWLSVTTGWAKGVFEAAAGGLRQVEVEGRTGWVAADDTEPGDEPPRGLRLLPYFDGYAYRVGNQPPELLYPGRAGERVLPHNFQVLVIDGVVAGLWHQRRSGRRLAVTVEALEPLGPRRLRELDEQVERIGHILEATPELTLGPVTVGGHP</sequence>
<evidence type="ECO:0000313" key="1">
    <source>
        <dbReference type="EMBL" id="REE97032.1"/>
    </source>
</evidence>
<gene>
    <name evidence="1" type="ORF">DFJ69_2487</name>
</gene>
<dbReference type="EMBL" id="QTTT01000001">
    <property type="protein sequence ID" value="REE97032.1"/>
    <property type="molecule type" value="Genomic_DNA"/>
</dbReference>
<dbReference type="PANTHER" id="PTHR38479">
    <property type="entry name" value="LMO0824 PROTEIN"/>
    <property type="match status" value="1"/>
</dbReference>
<keyword evidence="1" id="KW-0238">DNA-binding</keyword>
<comment type="caution">
    <text evidence="1">The sequence shown here is derived from an EMBL/GenBank/DDBJ whole genome shotgun (WGS) entry which is preliminary data.</text>
</comment>
<reference evidence="1 2" key="1">
    <citation type="submission" date="2018-08" db="EMBL/GenBank/DDBJ databases">
        <title>Sequencing the genomes of 1000 actinobacteria strains.</title>
        <authorList>
            <person name="Klenk H.-P."/>
        </authorList>
    </citation>
    <scope>NUCLEOTIDE SEQUENCE [LARGE SCALE GENOMIC DNA]</scope>
    <source>
        <strain evidence="1 2">DSM 43927</strain>
    </source>
</reference>
<dbReference type="Pfam" id="PF06224">
    <property type="entry name" value="AlkZ-like"/>
    <property type="match status" value="1"/>
</dbReference>
<dbReference type="InterPro" id="IPR009351">
    <property type="entry name" value="AlkZ-like"/>
</dbReference>
<dbReference type="RefSeq" id="WP_245974278.1">
    <property type="nucleotide sequence ID" value="NZ_QTTT01000001.1"/>
</dbReference>
<dbReference type="PANTHER" id="PTHR38479:SF2">
    <property type="entry name" value="WINGED HELIX DNA-BINDING DOMAIN-CONTAINING PROTEIN"/>
    <property type="match status" value="1"/>
</dbReference>
<proteinExistence type="predicted"/>
<dbReference type="AlphaFoldDB" id="A0A3D9SM82"/>
<evidence type="ECO:0000313" key="2">
    <source>
        <dbReference type="Proteomes" id="UP000256661"/>
    </source>
</evidence>
<accession>A0A3D9SM82</accession>
<organism evidence="1 2">
    <name type="scientific">Thermomonospora umbrina</name>
    <dbReference type="NCBI Taxonomy" id="111806"/>
    <lineage>
        <taxon>Bacteria</taxon>
        <taxon>Bacillati</taxon>
        <taxon>Actinomycetota</taxon>
        <taxon>Actinomycetes</taxon>
        <taxon>Streptosporangiales</taxon>
        <taxon>Thermomonosporaceae</taxon>
        <taxon>Thermomonospora</taxon>
    </lineage>
</organism>
<keyword evidence="2" id="KW-1185">Reference proteome</keyword>
<dbReference type="Proteomes" id="UP000256661">
    <property type="component" value="Unassembled WGS sequence"/>
</dbReference>
<protein>
    <submittedName>
        <fullName evidence="1">Winged helix DNA-binding protein</fullName>
    </submittedName>
</protein>